<dbReference type="Pfam" id="PF00106">
    <property type="entry name" value="adh_short"/>
    <property type="match status" value="1"/>
</dbReference>
<comment type="function">
    <text evidence="10">Catalyzes the second of the four reactions of the long-chain fatty acids elongation cycle. This endoplasmic reticulum-bound enzymatic process, allows the addition of two carbons to the chain of long- and very long-chain fatty acids/VLCFAs per cycle. This enzyme has a 3-ketoacyl-CoA reductase activity, reducing 3-ketoacyl-CoA to 3-hydroxyacyl-CoA, within each cycle of fatty acid elongation. Thereby, it may participate in the production of VLCFAs of different chain lengths that are involved in multiple biological processes as precursors of membrane lipids and lipid mediators. May also catalyze the transformation of estrone (E1) into estradiol (E2) and play a role in estrogen formation.</text>
</comment>
<dbReference type="PANTHER" id="PTHR44889">
    <property type="entry name" value="INACTIVE HYDROXYSTEROID DEHYDROGENASE-LIKE PROTEIN 1"/>
    <property type="match status" value="1"/>
</dbReference>
<sequence length="321" mass="35650">MAAVDSFHLLYREVAKSCQSHVEVLTVIGACYVTWKGLRTLYECCSLFQLHVTPCLIRRTSLTKQYGEWAVVTGATEGIGKAYAEELARKGLNVILIGGNKEKLQVVSQSIAKTHRVKTSFIEADFNKGREVYPPIKEALADVNIGILVNSAEYLEYPQRATEVLEDKLWEIIDVNVAAATIMVHIVVPGMVQRKKGAIVNVCCCSCCRSASQMAMYSASKVYLDAFSLKLQSELSPKGIFVQSLIPLCVATNCTTSIKVVHRLPFLVPAPETYARHAVRTLGVSTRTTGYWVHSIEFLAAQWIPSWMYLFLGRFLCSSNL</sequence>
<evidence type="ECO:0000313" key="18">
    <source>
        <dbReference type="EMBL" id="CAH2324608.1"/>
    </source>
</evidence>
<dbReference type="InterPro" id="IPR052149">
    <property type="entry name" value="17-beta-HSD3-like"/>
</dbReference>
<evidence type="ECO:0000256" key="6">
    <source>
        <dbReference type="ARBA" id="ARBA00022989"/>
    </source>
</evidence>
<dbReference type="PRINTS" id="PR00081">
    <property type="entry name" value="GDHRDH"/>
</dbReference>
<dbReference type="SUPFAM" id="SSF51735">
    <property type="entry name" value="NAD(P)-binding Rossmann-fold domains"/>
    <property type="match status" value="1"/>
</dbReference>
<keyword evidence="5" id="KW-0752">Steroid biosynthesis</keyword>
<gene>
    <name evidence="18" type="ORF">PECUL_23A017382</name>
</gene>
<evidence type="ECO:0000256" key="1">
    <source>
        <dbReference type="ARBA" id="ARBA00004173"/>
    </source>
</evidence>
<dbReference type="EC" id="1.1.1.62" evidence="9"/>
<evidence type="ECO:0000256" key="3">
    <source>
        <dbReference type="ARBA" id="ARBA00022692"/>
    </source>
</evidence>
<evidence type="ECO:0000256" key="5">
    <source>
        <dbReference type="ARBA" id="ARBA00022955"/>
    </source>
</evidence>
<keyword evidence="6" id="KW-0472">Membrane</keyword>
<dbReference type="Gene3D" id="3.40.50.720">
    <property type="entry name" value="NAD(P)-binding Rossmann-like Domain"/>
    <property type="match status" value="1"/>
</dbReference>
<evidence type="ECO:0000256" key="2">
    <source>
        <dbReference type="ARBA" id="ARBA00004477"/>
    </source>
</evidence>
<evidence type="ECO:0000256" key="13">
    <source>
        <dbReference type="ARBA" id="ARBA00039105"/>
    </source>
</evidence>
<comment type="subcellular location">
    <subcellularLocation>
        <location evidence="2">Endoplasmic reticulum membrane</location>
        <topology evidence="2">Multi-pass membrane protein</topology>
    </subcellularLocation>
    <subcellularLocation>
        <location evidence="1">Mitochondrion</location>
    </subcellularLocation>
</comment>
<dbReference type="EMBL" id="OW240923">
    <property type="protein sequence ID" value="CAH2324608.1"/>
    <property type="molecule type" value="Genomic_DNA"/>
</dbReference>
<proteinExistence type="inferred from homology"/>
<organism evidence="18 19">
    <name type="scientific">Pelobates cultripes</name>
    <name type="common">Western spadefoot toad</name>
    <dbReference type="NCBI Taxonomy" id="61616"/>
    <lineage>
        <taxon>Eukaryota</taxon>
        <taxon>Metazoa</taxon>
        <taxon>Chordata</taxon>
        <taxon>Craniata</taxon>
        <taxon>Vertebrata</taxon>
        <taxon>Euteleostomi</taxon>
        <taxon>Amphibia</taxon>
        <taxon>Batrachia</taxon>
        <taxon>Anura</taxon>
        <taxon>Pelobatoidea</taxon>
        <taxon>Pelobatidae</taxon>
        <taxon>Pelobates</taxon>
    </lineage>
</organism>
<comment type="similarity">
    <text evidence="12">Belongs to the short-chain dehydrogenases/reductases (SDR) family. 17-beta-HSD 3 subfamily.</text>
</comment>
<keyword evidence="8" id="KW-0496">Mitochondrion</keyword>
<evidence type="ECO:0000256" key="9">
    <source>
        <dbReference type="ARBA" id="ARBA00024072"/>
    </source>
</evidence>
<evidence type="ECO:0000256" key="15">
    <source>
        <dbReference type="ARBA" id="ARBA00048022"/>
    </source>
</evidence>
<dbReference type="AlphaFoldDB" id="A0AAD1WUV9"/>
<keyword evidence="5" id="KW-0444">Lipid biosynthesis</keyword>
<comment type="pathway">
    <text evidence="11">Steroid biosynthesis; estrogen biosynthesis.</text>
</comment>
<evidence type="ECO:0000256" key="7">
    <source>
        <dbReference type="ARBA" id="ARBA00023002"/>
    </source>
</evidence>
<dbReference type="CDD" id="cd05356">
    <property type="entry name" value="17beta-HSD1_like_SDR_c"/>
    <property type="match status" value="1"/>
</dbReference>
<accession>A0AAD1WUV9</accession>
<reference evidence="18" key="1">
    <citation type="submission" date="2022-03" db="EMBL/GenBank/DDBJ databases">
        <authorList>
            <person name="Alioto T."/>
            <person name="Alioto T."/>
            <person name="Gomez Garrido J."/>
        </authorList>
    </citation>
    <scope>NUCLEOTIDE SEQUENCE</scope>
</reference>
<comment type="catalytic activity">
    <reaction evidence="16">
        <text>17beta-estradiol + NADP(+) = estrone + NADPH + H(+)</text>
        <dbReference type="Rhea" id="RHEA:24616"/>
        <dbReference type="ChEBI" id="CHEBI:15378"/>
        <dbReference type="ChEBI" id="CHEBI:16469"/>
        <dbReference type="ChEBI" id="CHEBI:17263"/>
        <dbReference type="ChEBI" id="CHEBI:57783"/>
        <dbReference type="ChEBI" id="CHEBI:58349"/>
        <dbReference type="EC" id="1.1.1.62"/>
    </reaction>
</comment>
<dbReference type="EC" id="1.1.1.330" evidence="13"/>
<evidence type="ECO:0000256" key="14">
    <source>
        <dbReference type="ARBA" id="ARBA00041250"/>
    </source>
</evidence>
<dbReference type="InterPro" id="IPR036291">
    <property type="entry name" value="NAD(P)-bd_dom_sf"/>
</dbReference>
<evidence type="ECO:0000256" key="16">
    <source>
        <dbReference type="ARBA" id="ARBA00048906"/>
    </source>
</evidence>
<evidence type="ECO:0000256" key="11">
    <source>
        <dbReference type="ARBA" id="ARBA00037929"/>
    </source>
</evidence>
<dbReference type="PIRSF" id="PIRSF000126">
    <property type="entry name" value="11-beta-HSD1"/>
    <property type="match status" value="1"/>
</dbReference>
<keyword evidence="4" id="KW-0521">NADP</keyword>
<evidence type="ECO:0000313" key="19">
    <source>
        <dbReference type="Proteomes" id="UP001295444"/>
    </source>
</evidence>
<keyword evidence="7" id="KW-0560">Oxidoreductase</keyword>
<dbReference type="FunFam" id="3.40.50.720:FF:000137">
    <property type="entry name" value="Hydroxysteroid (17-beta) dehydrogenase 3"/>
    <property type="match status" value="1"/>
</dbReference>
<name>A0AAD1WUV9_PELCU</name>
<keyword evidence="5" id="KW-0443">Lipid metabolism</keyword>
<protein>
    <recommendedName>
        <fullName evidence="14">3-ketoacyl-CoA reductase</fullName>
        <ecNumber evidence="13">1.1.1.330</ecNumber>
        <ecNumber evidence="9">1.1.1.62</ecNumber>
    </recommendedName>
</protein>
<dbReference type="GO" id="GO:0006694">
    <property type="term" value="P:steroid biosynthetic process"/>
    <property type="evidence" value="ECO:0007669"/>
    <property type="project" value="UniProtKB-KW"/>
</dbReference>
<evidence type="ECO:0000256" key="17">
    <source>
        <dbReference type="ARBA" id="ARBA00049509"/>
    </source>
</evidence>
<evidence type="ECO:0000256" key="12">
    <source>
        <dbReference type="ARBA" id="ARBA00038261"/>
    </source>
</evidence>
<dbReference type="GO" id="GO:0005739">
    <property type="term" value="C:mitochondrion"/>
    <property type="evidence" value="ECO:0007669"/>
    <property type="project" value="UniProtKB-SubCell"/>
</dbReference>
<keyword evidence="6" id="KW-1133">Transmembrane helix</keyword>
<keyword evidence="19" id="KW-1185">Reference proteome</keyword>
<evidence type="ECO:0000256" key="10">
    <source>
        <dbReference type="ARBA" id="ARBA00037337"/>
    </source>
</evidence>
<dbReference type="PANTHER" id="PTHR44889:SF1">
    <property type="entry name" value="INACTIVE HYDROXYSTEROID DEHYDROGENASE-LIKE PROTEIN 1"/>
    <property type="match status" value="1"/>
</dbReference>
<dbReference type="GO" id="GO:0005789">
    <property type="term" value="C:endoplasmic reticulum membrane"/>
    <property type="evidence" value="ECO:0007669"/>
    <property type="project" value="UniProtKB-SubCell"/>
</dbReference>
<dbReference type="InterPro" id="IPR002347">
    <property type="entry name" value="SDR_fam"/>
</dbReference>
<dbReference type="GO" id="GO:0004303">
    <property type="term" value="F:estradiol 17-beta-dehydrogenase [NAD(P)+] activity"/>
    <property type="evidence" value="ECO:0007669"/>
    <property type="project" value="UniProtKB-EC"/>
</dbReference>
<evidence type="ECO:0000256" key="4">
    <source>
        <dbReference type="ARBA" id="ARBA00022857"/>
    </source>
</evidence>
<comment type="catalytic activity">
    <reaction evidence="15">
        <text>17beta-estradiol + NAD(+) = estrone + NADH + H(+)</text>
        <dbReference type="Rhea" id="RHEA:24612"/>
        <dbReference type="ChEBI" id="CHEBI:15378"/>
        <dbReference type="ChEBI" id="CHEBI:16469"/>
        <dbReference type="ChEBI" id="CHEBI:17263"/>
        <dbReference type="ChEBI" id="CHEBI:57540"/>
        <dbReference type="ChEBI" id="CHEBI:57945"/>
        <dbReference type="EC" id="1.1.1.62"/>
    </reaction>
</comment>
<keyword evidence="3" id="KW-0812">Transmembrane</keyword>
<evidence type="ECO:0000256" key="8">
    <source>
        <dbReference type="ARBA" id="ARBA00023128"/>
    </source>
</evidence>
<dbReference type="Proteomes" id="UP001295444">
    <property type="component" value="Chromosome 12"/>
</dbReference>
<dbReference type="GO" id="GO:0141040">
    <property type="term" value="F:very-long-chain 3-oxoacyl-CoA reductase activity"/>
    <property type="evidence" value="ECO:0007669"/>
    <property type="project" value="UniProtKB-EC"/>
</dbReference>
<comment type="catalytic activity">
    <reaction evidence="17">
        <text>a very-long-chain (3R)-3-hydroxyacyl-CoA + NADP(+) = a very-long-chain 3-oxoacyl-CoA + NADPH + H(+)</text>
        <dbReference type="Rhea" id="RHEA:48680"/>
        <dbReference type="ChEBI" id="CHEBI:15378"/>
        <dbReference type="ChEBI" id="CHEBI:57783"/>
        <dbReference type="ChEBI" id="CHEBI:58349"/>
        <dbReference type="ChEBI" id="CHEBI:85440"/>
        <dbReference type="ChEBI" id="CHEBI:90725"/>
        <dbReference type="EC" id="1.1.1.330"/>
    </reaction>
</comment>